<gene>
    <name evidence="1" type="ordered locus">Mthe_1356</name>
</gene>
<name>A0B8V7_METTP</name>
<dbReference type="SMR" id="A0B8V7"/>
<evidence type="ECO:0000313" key="2">
    <source>
        <dbReference type="Proteomes" id="UP000000674"/>
    </source>
</evidence>
<proteinExistence type="predicted"/>
<dbReference type="InterPro" id="IPR019300">
    <property type="entry name" value="CooT"/>
</dbReference>
<sequence length="61" mass="6657">MCELSVYMVAGGKKELVMESVVRIVVMDGRILFEGILGGSMEVDGKLKEVNILSQEVLIEA</sequence>
<organism evidence="1 2">
    <name type="scientific">Methanothrix thermoacetophila (strain DSM 6194 / JCM 14653 / NBRC 101360 / PT)</name>
    <name type="common">Methanosaeta thermophila</name>
    <dbReference type="NCBI Taxonomy" id="349307"/>
    <lineage>
        <taxon>Archaea</taxon>
        <taxon>Methanobacteriati</taxon>
        <taxon>Methanobacteriota</taxon>
        <taxon>Stenosarchaea group</taxon>
        <taxon>Methanomicrobia</taxon>
        <taxon>Methanotrichales</taxon>
        <taxon>Methanotrichaceae</taxon>
        <taxon>Methanothrix</taxon>
    </lineage>
</organism>
<evidence type="ECO:0000313" key="1">
    <source>
        <dbReference type="EMBL" id="ABK15131.1"/>
    </source>
</evidence>
<dbReference type="Proteomes" id="UP000000674">
    <property type="component" value="Chromosome"/>
</dbReference>
<accession>A0B8V7</accession>
<dbReference type="AlphaFoldDB" id="A0B8V7"/>
<reference evidence="1 2" key="1">
    <citation type="submission" date="2006-10" db="EMBL/GenBank/DDBJ databases">
        <title>Complete sequence of Methanosaeta thermophila PT.</title>
        <authorList>
            <consortium name="US DOE Joint Genome Institute"/>
            <person name="Copeland A."/>
            <person name="Lucas S."/>
            <person name="Lapidus A."/>
            <person name="Barry K."/>
            <person name="Detter J.C."/>
            <person name="Glavina del Rio T."/>
            <person name="Hammon N."/>
            <person name="Israni S."/>
            <person name="Pitluck S."/>
            <person name="Chain P."/>
            <person name="Malfatti S."/>
            <person name="Shin M."/>
            <person name="Vergez L."/>
            <person name="Schmutz J."/>
            <person name="Larimer F."/>
            <person name="Land M."/>
            <person name="Hauser L."/>
            <person name="Kyrpides N."/>
            <person name="Kim E."/>
            <person name="Smith K.S."/>
            <person name="Ingram-Smith C."/>
            <person name="Richardson P."/>
        </authorList>
    </citation>
    <scope>NUCLEOTIDE SEQUENCE [LARGE SCALE GENOMIC DNA]</scope>
    <source>
        <strain evidence="2">DSM 6194 / JCM 14653 / NBRC 101360 / PT</strain>
    </source>
</reference>
<dbReference type="Pfam" id="PF10133">
    <property type="entry name" value="CooT"/>
    <property type="match status" value="1"/>
</dbReference>
<dbReference type="OrthoDB" id="134075at2157"/>
<dbReference type="STRING" id="349307.Mthe_1356"/>
<keyword evidence="2" id="KW-1185">Reference proteome</keyword>
<dbReference type="HOGENOM" id="CLU_200895_1_0_2"/>
<evidence type="ECO:0008006" key="3">
    <source>
        <dbReference type="Google" id="ProtNLM"/>
    </source>
</evidence>
<dbReference type="EMBL" id="CP000477">
    <property type="protein sequence ID" value="ABK15131.1"/>
    <property type="molecule type" value="Genomic_DNA"/>
</dbReference>
<protein>
    <recommendedName>
        <fullName evidence="3">RNA-binding protein</fullName>
    </recommendedName>
</protein>
<dbReference type="KEGG" id="mtp:Mthe_1356"/>
<dbReference type="RefSeq" id="WP_011696523.1">
    <property type="nucleotide sequence ID" value="NC_008553.1"/>
</dbReference>
<dbReference type="GeneID" id="4462852"/>